<feature type="compositionally biased region" description="Basic and acidic residues" evidence="3">
    <location>
        <begin position="101"/>
        <end position="119"/>
    </location>
</feature>
<proteinExistence type="predicted"/>
<evidence type="ECO:0000256" key="1">
    <source>
        <dbReference type="ARBA" id="ARBA00004123"/>
    </source>
</evidence>
<feature type="region of interest" description="Disordered" evidence="3">
    <location>
        <begin position="364"/>
        <end position="407"/>
    </location>
</feature>
<dbReference type="GO" id="GO:0000976">
    <property type="term" value="F:transcription cis-regulatory region binding"/>
    <property type="evidence" value="ECO:0007669"/>
    <property type="project" value="InterPro"/>
</dbReference>
<feature type="compositionally biased region" description="Low complexity" evidence="3">
    <location>
        <begin position="1"/>
        <end position="37"/>
    </location>
</feature>
<dbReference type="PANTHER" id="PTHR40621">
    <property type="entry name" value="TRANSCRIPTION FACTOR KAPC-RELATED"/>
    <property type="match status" value="1"/>
</dbReference>
<feature type="compositionally biased region" description="Polar residues" evidence="3">
    <location>
        <begin position="389"/>
        <end position="400"/>
    </location>
</feature>
<feature type="region of interest" description="Disordered" evidence="3">
    <location>
        <begin position="425"/>
        <end position="464"/>
    </location>
</feature>
<evidence type="ECO:0000256" key="3">
    <source>
        <dbReference type="SAM" id="MobiDB-lite"/>
    </source>
</evidence>
<feature type="region of interest" description="Disordered" evidence="3">
    <location>
        <begin position="269"/>
        <end position="298"/>
    </location>
</feature>
<dbReference type="AlphaFoldDB" id="A0A6A6UW38"/>
<feature type="region of interest" description="Disordered" evidence="3">
    <location>
        <begin position="1"/>
        <end position="128"/>
    </location>
</feature>
<keyword evidence="6" id="KW-1185">Reference proteome</keyword>
<keyword evidence="2" id="KW-0539">Nucleus</keyword>
<feature type="compositionally biased region" description="Basic and acidic residues" evidence="3">
    <location>
        <begin position="198"/>
        <end position="213"/>
    </location>
</feature>
<name>A0A6A6UW38_9PLEO</name>
<reference evidence="5" key="1">
    <citation type="journal article" date="2020" name="Stud. Mycol.">
        <title>101 Dothideomycetes genomes: a test case for predicting lifestyles and emergence of pathogens.</title>
        <authorList>
            <person name="Haridas S."/>
            <person name="Albert R."/>
            <person name="Binder M."/>
            <person name="Bloem J."/>
            <person name="Labutti K."/>
            <person name="Salamov A."/>
            <person name="Andreopoulos B."/>
            <person name="Baker S."/>
            <person name="Barry K."/>
            <person name="Bills G."/>
            <person name="Bluhm B."/>
            <person name="Cannon C."/>
            <person name="Castanera R."/>
            <person name="Culley D."/>
            <person name="Daum C."/>
            <person name="Ezra D."/>
            <person name="Gonzalez J."/>
            <person name="Henrissat B."/>
            <person name="Kuo A."/>
            <person name="Liang C."/>
            <person name="Lipzen A."/>
            <person name="Lutzoni F."/>
            <person name="Magnuson J."/>
            <person name="Mondo S."/>
            <person name="Nolan M."/>
            <person name="Ohm R."/>
            <person name="Pangilinan J."/>
            <person name="Park H.-J."/>
            <person name="Ramirez L."/>
            <person name="Alfaro M."/>
            <person name="Sun H."/>
            <person name="Tritt A."/>
            <person name="Yoshinaga Y."/>
            <person name="Zwiers L.-H."/>
            <person name="Turgeon B."/>
            <person name="Goodwin S."/>
            <person name="Spatafora J."/>
            <person name="Crous P."/>
            <person name="Grigoriev I."/>
        </authorList>
    </citation>
    <scope>NUCLEOTIDE SEQUENCE</scope>
    <source>
        <strain evidence="5">CBS 119925</strain>
    </source>
</reference>
<dbReference type="GO" id="GO:0090575">
    <property type="term" value="C:RNA polymerase II transcription regulator complex"/>
    <property type="evidence" value="ECO:0007669"/>
    <property type="project" value="TreeGrafter"/>
</dbReference>
<dbReference type="PANTHER" id="PTHR40621:SF7">
    <property type="entry name" value="BZIP DOMAIN-CONTAINING PROTEIN"/>
    <property type="match status" value="1"/>
</dbReference>
<comment type="subcellular location">
    <subcellularLocation>
        <location evidence="1">Nucleus</location>
    </subcellularLocation>
</comment>
<dbReference type="PROSITE" id="PS00036">
    <property type="entry name" value="BZIP_BASIC"/>
    <property type="match status" value="1"/>
</dbReference>
<dbReference type="InterPro" id="IPR046347">
    <property type="entry name" value="bZIP_sf"/>
</dbReference>
<evidence type="ECO:0000259" key="4">
    <source>
        <dbReference type="PROSITE" id="PS00036"/>
    </source>
</evidence>
<evidence type="ECO:0000313" key="6">
    <source>
        <dbReference type="Proteomes" id="UP000799440"/>
    </source>
</evidence>
<sequence>MHEDPAASLPSPASNPADNARSTHSQSSSPSPLTELSNFVRPSGSRVPTLAPLTTKPIIATASPSGYDSAYPSPVGGGPGALGPTSTSYVIPPRPKPGRKPATDEPASKRKAQNRESQRAFRARKAAKLAEMKTEAELAEMRYSHDVNEKLIEIQEKERQIQALEVMVNQLRESQHSIVQERDSWRDKALQLEELLKHARDQRPSSSQLRDKQPTLPAFGQLTTPSRTYDTSEASVGTCGTCRPGTSCLCLDAITSSTAPDFMPAVPLASASSHRSNTDKAPNRGNTKQTPSFFEEREIDFTAQFSKPSRRQEPDTRSSIAFLTHSNQPEAAPEAGPDEAGCGFCTNASYCFCRDAGQQDLDKAMQDDEPRPVPTPTKNWPSREESMSDKPSSTTASTIGPGSCDACQRDPKQRAWCQRVAALRTPAGSAPTSRRNSFARPSPQPQPTTEPHTGFSAAPNPNSSSIGCSDAYKLFDGRVPTDPDSMDWSTLRPIAPDTQRGPLPSISAASARTYSALELDTAGVIATLQQTMGQLAPRAQDGRHADLVRIAQEQQRMSRSPGM</sequence>
<dbReference type="Proteomes" id="UP000799440">
    <property type="component" value="Unassembled WGS sequence"/>
</dbReference>
<feature type="compositionally biased region" description="Polar residues" evidence="3">
    <location>
        <begin position="221"/>
        <end position="235"/>
    </location>
</feature>
<dbReference type="EMBL" id="MU006616">
    <property type="protein sequence ID" value="KAF2742063.1"/>
    <property type="molecule type" value="Genomic_DNA"/>
</dbReference>
<accession>A0A6A6UW38</accession>
<evidence type="ECO:0000313" key="5">
    <source>
        <dbReference type="EMBL" id="KAF2742063.1"/>
    </source>
</evidence>
<dbReference type="SUPFAM" id="SSF57959">
    <property type="entry name" value="Leucine zipper domain"/>
    <property type="match status" value="1"/>
</dbReference>
<dbReference type="InterPro" id="IPR050936">
    <property type="entry name" value="AP-1-like"/>
</dbReference>
<dbReference type="InterPro" id="IPR004827">
    <property type="entry name" value="bZIP"/>
</dbReference>
<feature type="region of interest" description="Disordered" evidence="3">
    <location>
        <begin position="198"/>
        <end position="236"/>
    </location>
</feature>
<dbReference type="OrthoDB" id="5374328at2759"/>
<dbReference type="GO" id="GO:0001228">
    <property type="term" value="F:DNA-binding transcription activator activity, RNA polymerase II-specific"/>
    <property type="evidence" value="ECO:0007669"/>
    <property type="project" value="TreeGrafter"/>
</dbReference>
<gene>
    <name evidence="5" type="ORF">M011DRAFT_462755</name>
</gene>
<dbReference type="SMART" id="SM00338">
    <property type="entry name" value="BRLZ"/>
    <property type="match status" value="1"/>
</dbReference>
<dbReference type="InterPro" id="IPR018287">
    <property type="entry name" value="Hap4_TF_heteromerisation"/>
</dbReference>
<dbReference type="Gene3D" id="1.20.5.170">
    <property type="match status" value="1"/>
</dbReference>
<evidence type="ECO:0000256" key="2">
    <source>
        <dbReference type="ARBA" id="ARBA00023242"/>
    </source>
</evidence>
<feature type="domain" description="BZIP" evidence="4">
    <location>
        <begin position="109"/>
        <end position="124"/>
    </location>
</feature>
<dbReference type="Pfam" id="PF10297">
    <property type="entry name" value="Hap4_Hap_bind"/>
    <property type="match status" value="1"/>
</dbReference>
<organism evidence="5 6">
    <name type="scientific">Sporormia fimetaria CBS 119925</name>
    <dbReference type="NCBI Taxonomy" id="1340428"/>
    <lineage>
        <taxon>Eukaryota</taxon>
        <taxon>Fungi</taxon>
        <taxon>Dikarya</taxon>
        <taxon>Ascomycota</taxon>
        <taxon>Pezizomycotina</taxon>
        <taxon>Dothideomycetes</taxon>
        <taxon>Pleosporomycetidae</taxon>
        <taxon>Pleosporales</taxon>
        <taxon>Sporormiaceae</taxon>
        <taxon>Sporormia</taxon>
    </lineage>
</organism>
<dbReference type="CDD" id="cd14688">
    <property type="entry name" value="bZIP_YAP"/>
    <property type="match status" value="1"/>
</dbReference>
<protein>
    <recommendedName>
        <fullName evidence="4">BZIP domain-containing protein</fullName>
    </recommendedName>
</protein>